<keyword evidence="3" id="KW-1185">Reference proteome</keyword>
<name>M0L900_9EURY</name>
<evidence type="ECO:0000256" key="1">
    <source>
        <dbReference type="SAM" id="MobiDB-lite"/>
    </source>
</evidence>
<evidence type="ECO:0000313" key="2">
    <source>
        <dbReference type="EMBL" id="EMA30026.1"/>
    </source>
</evidence>
<dbReference type="AlphaFoldDB" id="M0L900"/>
<evidence type="ECO:0000313" key="3">
    <source>
        <dbReference type="Proteomes" id="UP000011607"/>
    </source>
</evidence>
<feature type="region of interest" description="Disordered" evidence="1">
    <location>
        <begin position="47"/>
        <end position="87"/>
    </location>
</feature>
<sequence length="87" mass="9583">MGDGREVRELLEWIVDCIDHIVGTHPILVNVREPAKGATVGELPTHSIAGVQTARRSPARARHARRRFDGRFGTGTVDTAARTHKSF</sequence>
<dbReference type="STRING" id="1227454.C446_16882"/>
<organism evidence="2 3">
    <name type="scientific">Halobiforma nitratireducens JCM 10879</name>
    <dbReference type="NCBI Taxonomy" id="1227454"/>
    <lineage>
        <taxon>Archaea</taxon>
        <taxon>Methanobacteriati</taxon>
        <taxon>Methanobacteriota</taxon>
        <taxon>Stenosarchaea group</taxon>
        <taxon>Halobacteria</taxon>
        <taxon>Halobacteriales</taxon>
        <taxon>Natrialbaceae</taxon>
        <taxon>Halobiforma</taxon>
    </lineage>
</organism>
<proteinExistence type="predicted"/>
<protein>
    <submittedName>
        <fullName evidence="2">Uncharacterized protein</fullName>
    </submittedName>
</protein>
<accession>M0L900</accession>
<gene>
    <name evidence="2" type="ORF">C446_16882</name>
</gene>
<comment type="caution">
    <text evidence="2">The sequence shown here is derived from an EMBL/GenBank/DDBJ whole genome shotgun (WGS) entry which is preliminary data.</text>
</comment>
<dbReference type="Proteomes" id="UP000011607">
    <property type="component" value="Unassembled WGS sequence"/>
</dbReference>
<reference evidence="2 3" key="1">
    <citation type="journal article" date="2014" name="PLoS Genet.">
        <title>Phylogenetically driven sequencing of extremely halophilic archaea reveals strategies for static and dynamic osmo-response.</title>
        <authorList>
            <person name="Becker E.A."/>
            <person name="Seitzer P.M."/>
            <person name="Tritt A."/>
            <person name="Larsen D."/>
            <person name="Krusor M."/>
            <person name="Yao A.I."/>
            <person name="Wu D."/>
            <person name="Madern D."/>
            <person name="Eisen J.A."/>
            <person name="Darling A.E."/>
            <person name="Facciotti M.T."/>
        </authorList>
    </citation>
    <scope>NUCLEOTIDE SEQUENCE [LARGE SCALE GENOMIC DNA]</scope>
    <source>
        <strain evidence="2 3">JCM 10879</strain>
    </source>
</reference>
<dbReference type="EMBL" id="AOMA01000182">
    <property type="protein sequence ID" value="EMA30026.1"/>
    <property type="molecule type" value="Genomic_DNA"/>
</dbReference>
<feature type="compositionally biased region" description="Basic residues" evidence="1">
    <location>
        <begin position="57"/>
        <end position="68"/>
    </location>
</feature>